<keyword evidence="4" id="KW-0472">Membrane</keyword>
<evidence type="ECO:0000313" key="5">
    <source>
        <dbReference type="RefSeq" id="XP_018963113.1"/>
    </source>
</evidence>
<keyword evidence="4" id="KW-0812">Transmembrane</keyword>
<dbReference type="GO" id="GO:0006869">
    <property type="term" value="P:lipid transport"/>
    <property type="evidence" value="ECO:0007669"/>
    <property type="project" value="InterPro"/>
</dbReference>
<evidence type="ECO:0000256" key="3">
    <source>
        <dbReference type="SAM" id="MobiDB-lite"/>
    </source>
</evidence>
<proteinExistence type="inferred from homology"/>
<dbReference type="AlphaFoldDB" id="A0A9Q9VCV8"/>
<dbReference type="GO" id="GO:0008289">
    <property type="term" value="F:lipid binding"/>
    <property type="evidence" value="ECO:0007669"/>
    <property type="project" value="InterPro"/>
</dbReference>
<feature type="region of interest" description="Disordered" evidence="3">
    <location>
        <begin position="1"/>
        <end position="40"/>
    </location>
</feature>
<feature type="region of interest" description="Disordered" evidence="3">
    <location>
        <begin position="244"/>
        <end position="269"/>
    </location>
</feature>
<accession>A0A9Q9VCV8</accession>
<sequence length="304" mass="34303">MHHHQSDSDSSDDSMKHPAFMTSTMESQRHRRSMDKPTEELSDITHLQEEFYRLHEEISPECKKHIKKMTDVVNEFEKDYRHASCLIDAGIAGLVLGLALAAFTGGASLIAGGLGLVVGIAAGGAAAGGGIACGIGEFSKNQQEKMTRLTIEKELEEFQYKISPIIKMVVKIYDRTQEILRDPTLSEHKANVLRERFSSCFEKTQFFQRDSSRAAGARKQLTGDLSETFAEMSSVLTNLEEITEDKEEQDDNDNPEETPAQKQIEDKEFKKKAEKFIDEMKKGINQLQNVMNEIDQTKQRLLKK</sequence>
<dbReference type="Proteomes" id="UP001155660">
    <property type="component" value="Chromosome A7"/>
</dbReference>
<dbReference type="PANTHER" id="PTHR14096">
    <property type="entry name" value="APOLIPOPROTEIN L"/>
    <property type="match status" value="1"/>
</dbReference>
<dbReference type="GeneID" id="109093909"/>
<dbReference type="PANTHER" id="PTHR14096:SF28">
    <property type="entry name" value="APOLIPOPROTEIN L, 1-RELATED"/>
    <property type="match status" value="1"/>
</dbReference>
<organism evidence="5">
    <name type="scientific">Cyprinus carpio</name>
    <name type="common">Common carp</name>
    <dbReference type="NCBI Taxonomy" id="7962"/>
    <lineage>
        <taxon>Eukaryota</taxon>
        <taxon>Metazoa</taxon>
        <taxon>Chordata</taxon>
        <taxon>Craniata</taxon>
        <taxon>Vertebrata</taxon>
        <taxon>Euteleostomi</taxon>
        <taxon>Actinopterygii</taxon>
        <taxon>Neopterygii</taxon>
        <taxon>Teleostei</taxon>
        <taxon>Ostariophysi</taxon>
        <taxon>Cypriniformes</taxon>
        <taxon>Cyprinidae</taxon>
        <taxon>Cyprininae</taxon>
        <taxon>Cyprinus</taxon>
    </lineage>
</organism>
<evidence type="ECO:0000256" key="2">
    <source>
        <dbReference type="SAM" id="Coils"/>
    </source>
</evidence>
<protein>
    <submittedName>
        <fullName evidence="5">Uncharacterized protein LOC109093909</fullName>
    </submittedName>
</protein>
<keyword evidence="4" id="KW-1133">Transmembrane helix</keyword>
<dbReference type="InterPro" id="IPR008405">
    <property type="entry name" value="ApoL"/>
</dbReference>
<feature type="transmembrane region" description="Helical" evidence="4">
    <location>
        <begin position="109"/>
        <end position="136"/>
    </location>
</feature>
<name>A0A9Q9VCV8_CYPCA</name>
<evidence type="ECO:0000256" key="1">
    <source>
        <dbReference type="ARBA" id="ARBA00010090"/>
    </source>
</evidence>
<dbReference type="GO" id="GO:0042157">
    <property type="term" value="P:lipoprotein metabolic process"/>
    <property type="evidence" value="ECO:0007669"/>
    <property type="project" value="InterPro"/>
</dbReference>
<reference evidence="5" key="1">
    <citation type="submission" date="2025-08" db="UniProtKB">
        <authorList>
            <consortium name="RefSeq"/>
        </authorList>
    </citation>
    <scope>IDENTIFICATION</scope>
    <source>
        <tissue evidence="5">Muscle</tissue>
    </source>
</reference>
<feature type="coiled-coil region" evidence="2">
    <location>
        <begin position="277"/>
        <end position="304"/>
    </location>
</feature>
<feature type="compositionally biased region" description="Acidic residues" evidence="3">
    <location>
        <begin position="244"/>
        <end position="256"/>
    </location>
</feature>
<comment type="similarity">
    <text evidence="1">Belongs to the apolipoprotein L family.</text>
</comment>
<dbReference type="RefSeq" id="XP_018963113.1">
    <property type="nucleotide sequence ID" value="XM_019107568.2"/>
</dbReference>
<dbReference type="KEGG" id="ccar:109093909"/>
<gene>
    <name evidence="5" type="primary">LOC109093909</name>
</gene>
<evidence type="ECO:0000256" key="4">
    <source>
        <dbReference type="SAM" id="Phobius"/>
    </source>
</evidence>
<dbReference type="GO" id="GO:0016020">
    <property type="term" value="C:membrane"/>
    <property type="evidence" value="ECO:0007669"/>
    <property type="project" value="TreeGrafter"/>
</dbReference>
<dbReference type="GO" id="GO:0005576">
    <property type="term" value="C:extracellular region"/>
    <property type="evidence" value="ECO:0007669"/>
    <property type="project" value="InterPro"/>
</dbReference>
<keyword evidence="2" id="KW-0175">Coiled coil</keyword>
<dbReference type="OrthoDB" id="8959245at2759"/>
<feature type="transmembrane region" description="Helical" evidence="4">
    <location>
        <begin position="85"/>
        <end position="103"/>
    </location>
</feature>